<dbReference type="InterPro" id="IPR036938">
    <property type="entry name" value="PAP2/HPO_sf"/>
</dbReference>
<evidence type="ECO:0000313" key="3">
    <source>
        <dbReference type="Proteomes" id="UP000190852"/>
    </source>
</evidence>
<dbReference type="RefSeq" id="WP_079684016.1">
    <property type="nucleotide sequence ID" value="NZ_FUYQ01000020.1"/>
</dbReference>
<name>A0A1T5DR50_9BACT</name>
<keyword evidence="3" id="KW-1185">Reference proteome</keyword>
<accession>A0A1T5DR50</accession>
<gene>
    <name evidence="2" type="ORF">SAMN05660349_02589</name>
</gene>
<organism evidence="2 3">
    <name type="scientific">Parabacteroides chartae</name>
    <dbReference type="NCBI Taxonomy" id="1037355"/>
    <lineage>
        <taxon>Bacteria</taxon>
        <taxon>Pseudomonadati</taxon>
        <taxon>Bacteroidota</taxon>
        <taxon>Bacteroidia</taxon>
        <taxon>Bacteroidales</taxon>
        <taxon>Tannerellaceae</taxon>
        <taxon>Parabacteroides</taxon>
    </lineage>
</organism>
<dbReference type="Pfam" id="PF01569">
    <property type="entry name" value="PAP2"/>
    <property type="match status" value="1"/>
</dbReference>
<dbReference type="CDD" id="cd03394">
    <property type="entry name" value="PAP2_like_5"/>
    <property type="match status" value="1"/>
</dbReference>
<dbReference type="AlphaFoldDB" id="A0A1T5DR50"/>
<reference evidence="3" key="1">
    <citation type="submission" date="2017-02" db="EMBL/GenBank/DDBJ databases">
        <authorList>
            <person name="Varghese N."/>
            <person name="Submissions S."/>
        </authorList>
    </citation>
    <scope>NUCLEOTIDE SEQUENCE [LARGE SCALE GENOMIC DNA]</scope>
    <source>
        <strain evidence="3">DSM 24967</strain>
    </source>
</reference>
<protein>
    <submittedName>
        <fullName evidence="2">PAP2 superfamily protein</fullName>
    </submittedName>
</protein>
<dbReference type="Proteomes" id="UP000190852">
    <property type="component" value="Unassembled WGS sequence"/>
</dbReference>
<dbReference type="InterPro" id="IPR000326">
    <property type="entry name" value="PAP2/HPO"/>
</dbReference>
<dbReference type="Gene3D" id="1.20.144.10">
    <property type="entry name" value="Phosphatidic acid phosphatase type 2/haloperoxidase"/>
    <property type="match status" value="1"/>
</dbReference>
<dbReference type="SMART" id="SM00014">
    <property type="entry name" value="acidPPc"/>
    <property type="match status" value="1"/>
</dbReference>
<feature type="domain" description="Phosphatidic acid phosphatase type 2/haloperoxidase" evidence="1">
    <location>
        <begin position="138"/>
        <end position="263"/>
    </location>
</feature>
<dbReference type="SUPFAM" id="SSF48317">
    <property type="entry name" value="Acid phosphatase/Vanadium-dependent haloperoxidase"/>
    <property type="match status" value="1"/>
</dbReference>
<evidence type="ECO:0000313" key="2">
    <source>
        <dbReference type="EMBL" id="SKB74010.1"/>
    </source>
</evidence>
<evidence type="ECO:0000259" key="1">
    <source>
        <dbReference type="SMART" id="SM00014"/>
    </source>
</evidence>
<sequence>MKQIVVILVFFIFLMGNIYAQKGDTIRVLIASPTVYKNDSLLHSQENLKYQFVLPDFIYLEDQFSINSDNSVTFKISGSQKKNLFNSTYSKFIVPTALISYGILTRGNKWLQDLDHSTNHEIHEHYLGSLHIDDYSQFAPAVAVYGLDLFGIKAKHNFRDRTFIMTTSHILMLATVQTIKRTTNIERPDGSNKHSFPSGHTATAFVGAHILFKEYKDVSPWIGIAGYTIATGTGVLRVTNKKHWISDVVTGAGIGMLSVEIAYMLLPVFHDVLGVKNSNKSLVIAPSFGSGTYGVGLAYTF</sequence>
<proteinExistence type="predicted"/>
<dbReference type="EMBL" id="FUYQ01000020">
    <property type="protein sequence ID" value="SKB74010.1"/>
    <property type="molecule type" value="Genomic_DNA"/>
</dbReference>